<dbReference type="InterPro" id="IPR008972">
    <property type="entry name" value="Cupredoxin"/>
</dbReference>
<comment type="caution">
    <text evidence="6">The sequence shown here is derived from an EMBL/GenBank/DDBJ whole genome shotgun (WGS) entry which is preliminary data.</text>
</comment>
<dbReference type="PANTHER" id="PTHR11709">
    <property type="entry name" value="MULTI-COPPER OXIDASE"/>
    <property type="match status" value="1"/>
</dbReference>
<feature type="domain" description="Plastocyanin-like" evidence="3">
    <location>
        <begin position="258"/>
        <end position="374"/>
    </location>
</feature>
<dbReference type="InterPro" id="IPR011707">
    <property type="entry name" value="Cu-oxidase-like_N"/>
</dbReference>
<evidence type="ECO:0000259" key="4">
    <source>
        <dbReference type="Pfam" id="PF07731"/>
    </source>
</evidence>
<dbReference type="CDD" id="cd13853">
    <property type="entry name" value="CuRO_1_Tth-MCO_like"/>
    <property type="match status" value="1"/>
</dbReference>
<dbReference type="RefSeq" id="WP_271088607.1">
    <property type="nucleotide sequence ID" value="NZ_JAPJZH010000003.1"/>
</dbReference>
<name>A0ABT4VK14_9HYPH</name>
<keyword evidence="1" id="KW-0479">Metal-binding</keyword>
<dbReference type="PANTHER" id="PTHR11709:SF518">
    <property type="entry name" value="MULTICOPPER OXIDASE"/>
    <property type="match status" value="1"/>
</dbReference>
<dbReference type="PROSITE" id="PS51318">
    <property type="entry name" value="TAT"/>
    <property type="match status" value="1"/>
</dbReference>
<dbReference type="InterPro" id="IPR045087">
    <property type="entry name" value="Cu-oxidase_fam"/>
</dbReference>
<feature type="domain" description="Plastocyanin-like" evidence="5">
    <location>
        <begin position="53"/>
        <end position="184"/>
    </location>
</feature>
<dbReference type="Pfam" id="PF07731">
    <property type="entry name" value="Cu-oxidase_2"/>
    <property type="match status" value="1"/>
</dbReference>
<proteinExistence type="predicted"/>
<protein>
    <submittedName>
        <fullName evidence="6">Multicopper oxidase family protein</fullName>
    </submittedName>
</protein>
<accession>A0ABT4VK14</accession>
<evidence type="ECO:0000313" key="7">
    <source>
        <dbReference type="Proteomes" id="UP001148313"/>
    </source>
</evidence>
<keyword evidence="7" id="KW-1185">Reference proteome</keyword>
<evidence type="ECO:0000313" key="6">
    <source>
        <dbReference type="EMBL" id="MDA4845053.1"/>
    </source>
</evidence>
<dbReference type="InterPro" id="IPR001117">
    <property type="entry name" value="Cu-oxidase_2nd"/>
</dbReference>
<sequence length="563" mass="61699">MDRVTRREVLGGSLAAVAGVAGTSSLAKAESDTASVSGDDWIVLECAIKETVLDGNRVRLRAYNDQIPGPTITATPGTTLRIRMKNSLPPYDSSAWGGDHNVPHGLDHTALHLHGMDVLPHLFVPIGTSEPLAPMIKIPPGEHLDYVFEIPENHPPGLNWYHPHKHGATAVQAASGMAGPLIVKGALDEVPEIKAARSIPLVIQDIGLFPSEDDPDLWTYEPVQNAIWQTYGGYVTINGERTSLNGGFTTGDYKLRYYLLNGEPFFRETHNDRPNEDTSPVPAQLTPQRFTLAPGEVVRFLMLNGSSDNLMPIVVDGHEVHLLAMDGVNFPQVRSIPATGYSETDGQLLLAPANRAEFLIKANATPGVYQIRQIPHDRQFLESAAKVVAEIEVKGPAQDMALPDELPVPSREYPLIEPEEVSRVRQIVFTGSVPGIINKVVGGDYLINNAIYSEMEVPTVVDLGGVEEWHLSLEDTHHGGIEGHPFHIHVNSFEVVSIGGIEQPPGLIQDTIWVPVNETVVVRMRFKEYVGKAVYHCHILPHEDTGMMQNFLIVDPASRHDHS</sequence>
<dbReference type="CDD" id="cd13900">
    <property type="entry name" value="CuRO_3_Tth-MCO_like"/>
    <property type="match status" value="1"/>
</dbReference>
<feature type="domain" description="Plastocyanin-like" evidence="4">
    <location>
        <begin position="448"/>
        <end position="554"/>
    </location>
</feature>
<dbReference type="InterPro" id="IPR006311">
    <property type="entry name" value="TAT_signal"/>
</dbReference>
<evidence type="ECO:0000256" key="1">
    <source>
        <dbReference type="ARBA" id="ARBA00022723"/>
    </source>
</evidence>
<dbReference type="PROSITE" id="PS00080">
    <property type="entry name" value="MULTICOPPER_OXIDASE2"/>
    <property type="match status" value="1"/>
</dbReference>
<keyword evidence="2" id="KW-0560">Oxidoreductase</keyword>
<reference evidence="6" key="1">
    <citation type="submission" date="2022-11" db="EMBL/GenBank/DDBJ databases">
        <title>Hoeflea poritis sp. nov., isolated from scleractinian coral Porites lutea.</title>
        <authorList>
            <person name="Zhang G."/>
            <person name="Wei Q."/>
            <person name="Cai L."/>
        </authorList>
    </citation>
    <scope>NUCLEOTIDE SEQUENCE</scope>
    <source>
        <strain evidence="6">E7-10</strain>
    </source>
</reference>
<dbReference type="Gene3D" id="2.60.40.420">
    <property type="entry name" value="Cupredoxins - blue copper proteins"/>
    <property type="match status" value="3"/>
</dbReference>
<evidence type="ECO:0000256" key="2">
    <source>
        <dbReference type="ARBA" id="ARBA00023002"/>
    </source>
</evidence>
<evidence type="ECO:0000259" key="5">
    <source>
        <dbReference type="Pfam" id="PF07732"/>
    </source>
</evidence>
<dbReference type="Proteomes" id="UP001148313">
    <property type="component" value="Unassembled WGS sequence"/>
</dbReference>
<dbReference type="Pfam" id="PF00394">
    <property type="entry name" value="Cu-oxidase"/>
    <property type="match status" value="1"/>
</dbReference>
<dbReference type="InterPro" id="IPR002355">
    <property type="entry name" value="Cu_oxidase_Cu_BS"/>
</dbReference>
<dbReference type="EMBL" id="JAPJZH010000003">
    <property type="protein sequence ID" value="MDA4845053.1"/>
    <property type="molecule type" value="Genomic_DNA"/>
</dbReference>
<dbReference type="InterPro" id="IPR011706">
    <property type="entry name" value="Cu-oxidase_C"/>
</dbReference>
<evidence type="ECO:0000259" key="3">
    <source>
        <dbReference type="Pfam" id="PF00394"/>
    </source>
</evidence>
<organism evidence="6 7">
    <name type="scientific">Hoeflea poritis</name>
    <dbReference type="NCBI Taxonomy" id="2993659"/>
    <lineage>
        <taxon>Bacteria</taxon>
        <taxon>Pseudomonadati</taxon>
        <taxon>Pseudomonadota</taxon>
        <taxon>Alphaproteobacteria</taxon>
        <taxon>Hyphomicrobiales</taxon>
        <taxon>Rhizobiaceae</taxon>
        <taxon>Hoeflea</taxon>
    </lineage>
</organism>
<dbReference type="SUPFAM" id="SSF49503">
    <property type="entry name" value="Cupredoxins"/>
    <property type="match status" value="3"/>
</dbReference>
<gene>
    <name evidence="6" type="ORF">OOZ53_06805</name>
</gene>
<dbReference type="Pfam" id="PF07732">
    <property type="entry name" value="Cu-oxidase_3"/>
    <property type="match status" value="1"/>
</dbReference>